<keyword evidence="2" id="KW-1185">Reference proteome</keyword>
<proteinExistence type="predicted"/>
<accession>A0ABQ9HX95</accession>
<evidence type="ECO:0000313" key="1">
    <source>
        <dbReference type="EMBL" id="KAJ8888991.1"/>
    </source>
</evidence>
<organism evidence="1 2">
    <name type="scientific">Dryococelus australis</name>
    <dbReference type="NCBI Taxonomy" id="614101"/>
    <lineage>
        <taxon>Eukaryota</taxon>
        <taxon>Metazoa</taxon>
        <taxon>Ecdysozoa</taxon>
        <taxon>Arthropoda</taxon>
        <taxon>Hexapoda</taxon>
        <taxon>Insecta</taxon>
        <taxon>Pterygota</taxon>
        <taxon>Neoptera</taxon>
        <taxon>Polyneoptera</taxon>
        <taxon>Phasmatodea</taxon>
        <taxon>Verophasmatodea</taxon>
        <taxon>Anareolatae</taxon>
        <taxon>Phasmatidae</taxon>
        <taxon>Eurycanthinae</taxon>
        <taxon>Dryococelus</taxon>
    </lineage>
</organism>
<name>A0ABQ9HX95_9NEOP</name>
<protein>
    <submittedName>
        <fullName evidence="1">Uncharacterized protein</fullName>
    </submittedName>
</protein>
<dbReference type="Proteomes" id="UP001159363">
    <property type="component" value="Chromosome 3"/>
</dbReference>
<gene>
    <name evidence="1" type="ORF">PR048_008485</name>
</gene>
<evidence type="ECO:0000313" key="2">
    <source>
        <dbReference type="Proteomes" id="UP001159363"/>
    </source>
</evidence>
<sequence>MNTILAYTRQKTKPKYRNLILLERASQKLPSDTHGAPYDRVKRFRERPKQHQEYGAAPVSKEEKNSRARLPLAKIGVTPLGIELTLVKGESFRRTVTPEQDALATATKEMVSAYQHFEPLRKSRDQHFEQRARVINGHRRRIIFIPRWSSSKLFIRFAFPIMYRVSDKRAWNYNTRARPSTSWSAAGITDEREHNCSRPLGWHYDRRGNNASPPHLPAHHKMRAPYYTAIEQWRELGRGAMFEKISASVGIKETIPAFILSDLGISWTIRNQVGYAGNRARILPNNLHFWRFLQHHAQQTTDTLIPLLSLILILSQESKKPILSSSSIYHSPRAYAHRYYYCTSHHSSGTIDPISTVNCPYCPHAHPH</sequence>
<dbReference type="EMBL" id="JARBHB010000003">
    <property type="protein sequence ID" value="KAJ8888991.1"/>
    <property type="molecule type" value="Genomic_DNA"/>
</dbReference>
<reference evidence="1 2" key="1">
    <citation type="submission" date="2023-02" db="EMBL/GenBank/DDBJ databases">
        <title>LHISI_Scaffold_Assembly.</title>
        <authorList>
            <person name="Stuart O.P."/>
            <person name="Cleave R."/>
            <person name="Magrath M.J.L."/>
            <person name="Mikheyev A.S."/>
        </authorList>
    </citation>
    <scope>NUCLEOTIDE SEQUENCE [LARGE SCALE GENOMIC DNA]</scope>
    <source>
        <strain evidence="1">Daus_M_001</strain>
        <tissue evidence="1">Leg muscle</tissue>
    </source>
</reference>
<comment type="caution">
    <text evidence="1">The sequence shown here is derived from an EMBL/GenBank/DDBJ whole genome shotgun (WGS) entry which is preliminary data.</text>
</comment>